<proteinExistence type="predicted"/>
<dbReference type="EMBL" id="CAUJNA010000791">
    <property type="protein sequence ID" value="CAJ1381238.1"/>
    <property type="molecule type" value="Genomic_DNA"/>
</dbReference>
<keyword evidence="3" id="KW-1185">Reference proteome</keyword>
<evidence type="ECO:0000256" key="1">
    <source>
        <dbReference type="SAM" id="MobiDB-lite"/>
    </source>
</evidence>
<name>A0AA36I533_9DINO</name>
<evidence type="ECO:0000313" key="2">
    <source>
        <dbReference type="EMBL" id="CAJ1381238.1"/>
    </source>
</evidence>
<comment type="caution">
    <text evidence="2">The sequence shown here is derived from an EMBL/GenBank/DDBJ whole genome shotgun (WGS) entry which is preliminary data.</text>
</comment>
<evidence type="ECO:0000313" key="3">
    <source>
        <dbReference type="Proteomes" id="UP001178507"/>
    </source>
</evidence>
<dbReference type="AlphaFoldDB" id="A0AA36I533"/>
<feature type="region of interest" description="Disordered" evidence="1">
    <location>
        <begin position="53"/>
        <end position="78"/>
    </location>
</feature>
<organism evidence="2 3">
    <name type="scientific">Effrenium voratum</name>
    <dbReference type="NCBI Taxonomy" id="2562239"/>
    <lineage>
        <taxon>Eukaryota</taxon>
        <taxon>Sar</taxon>
        <taxon>Alveolata</taxon>
        <taxon>Dinophyceae</taxon>
        <taxon>Suessiales</taxon>
        <taxon>Symbiodiniaceae</taxon>
        <taxon>Effrenium</taxon>
    </lineage>
</organism>
<gene>
    <name evidence="2" type="ORF">EVOR1521_LOCUS8985</name>
</gene>
<reference evidence="2" key="1">
    <citation type="submission" date="2023-08" db="EMBL/GenBank/DDBJ databases">
        <authorList>
            <person name="Chen Y."/>
            <person name="Shah S."/>
            <person name="Dougan E. K."/>
            <person name="Thang M."/>
            <person name="Chan C."/>
        </authorList>
    </citation>
    <scope>NUCLEOTIDE SEQUENCE</scope>
</reference>
<sequence>MSARARSATTLPTAEYYAIPAPATASFMPEPGLCFDHVPTFHTHQAVEQKLLEQLREPQAATETEPAEPPQPEPQPTAFDLLQDQRLEADVAAPEQAG</sequence>
<accession>A0AA36I533</accession>
<protein>
    <submittedName>
        <fullName evidence="2">Uncharacterized protein</fullName>
    </submittedName>
</protein>
<dbReference type="Proteomes" id="UP001178507">
    <property type="component" value="Unassembled WGS sequence"/>
</dbReference>